<dbReference type="OrthoDB" id="9805159at2"/>
<evidence type="ECO:0000313" key="5">
    <source>
        <dbReference type="EMBL" id="ACJ00687.1"/>
    </source>
</evidence>
<dbReference type="GO" id="GO:0004558">
    <property type="term" value="F:alpha-1,4-glucosidase activity"/>
    <property type="evidence" value="ECO:0007669"/>
    <property type="project" value="UniProtKB-EC"/>
</dbReference>
<keyword evidence="6" id="KW-1185">Reference proteome</keyword>
<evidence type="ECO:0000259" key="4">
    <source>
        <dbReference type="SMART" id="SM00642"/>
    </source>
</evidence>
<dbReference type="InterPro" id="IPR006047">
    <property type="entry name" value="GH13_cat_dom"/>
</dbReference>
<dbReference type="eggNOG" id="COG0366">
    <property type="taxonomic scope" value="Bacteria"/>
</dbReference>
<dbReference type="PANTHER" id="PTHR10357">
    <property type="entry name" value="ALPHA-AMYLASE FAMILY MEMBER"/>
    <property type="match status" value="1"/>
</dbReference>
<dbReference type="AlphaFoldDB" id="B6IWL3"/>
<keyword evidence="3 5" id="KW-0326">Glycosidase</keyword>
<organism evidence="5 6">
    <name type="scientific">Rhodospirillum centenum (strain ATCC 51521 / SW)</name>
    <dbReference type="NCBI Taxonomy" id="414684"/>
    <lineage>
        <taxon>Bacteria</taxon>
        <taxon>Pseudomonadati</taxon>
        <taxon>Pseudomonadota</taxon>
        <taxon>Alphaproteobacteria</taxon>
        <taxon>Rhodospirillales</taxon>
        <taxon>Rhodospirillaceae</taxon>
        <taxon>Rhodospirillum</taxon>
    </lineage>
</organism>
<dbReference type="SMART" id="SM00642">
    <property type="entry name" value="Aamy"/>
    <property type="match status" value="1"/>
</dbReference>
<dbReference type="EC" id="3.2.1.20" evidence="5"/>
<accession>B6IWL3</accession>
<name>B6IWL3_RHOCS</name>
<dbReference type="STRING" id="414684.RC1_3326"/>
<dbReference type="InterPro" id="IPR013780">
    <property type="entry name" value="Glyco_hydro_b"/>
</dbReference>
<dbReference type="Proteomes" id="UP000001591">
    <property type="component" value="Chromosome"/>
</dbReference>
<dbReference type="InterPro" id="IPR045857">
    <property type="entry name" value="O16G_dom_2"/>
</dbReference>
<dbReference type="CDD" id="cd11330">
    <property type="entry name" value="AmyAc_OligoGlu"/>
    <property type="match status" value="1"/>
</dbReference>
<dbReference type="GO" id="GO:0004556">
    <property type="term" value="F:alpha-amylase activity"/>
    <property type="evidence" value="ECO:0007669"/>
    <property type="project" value="TreeGrafter"/>
</dbReference>
<proteinExistence type="inferred from homology"/>
<dbReference type="EMBL" id="CP000613">
    <property type="protein sequence ID" value="ACJ00687.1"/>
    <property type="molecule type" value="Genomic_DNA"/>
</dbReference>
<evidence type="ECO:0000256" key="2">
    <source>
        <dbReference type="ARBA" id="ARBA00022801"/>
    </source>
</evidence>
<comment type="similarity">
    <text evidence="1">Belongs to the glycosyl hydrolase 13 family.</text>
</comment>
<dbReference type="FunFam" id="3.90.400.10:FF:000002">
    <property type="entry name" value="Sucrose isomerase"/>
    <property type="match status" value="1"/>
</dbReference>
<dbReference type="SUPFAM" id="SSF51011">
    <property type="entry name" value="Glycosyl hydrolase domain"/>
    <property type="match status" value="1"/>
</dbReference>
<evidence type="ECO:0000256" key="3">
    <source>
        <dbReference type="ARBA" id="ARBA00023295"/>
    </source>
</evidence>
<dbReference type="HOGENOM" id="CLU_006462_2_3_5"/>
<dbReference type="RefSeq" id="WP_012568465.1">
    <property type="nucleotide sequence ID" value="NC_011420.2"/>
</dbReference>
<dbReference type="Gene3D" id="3.90.400.10">
    <property type="entry name" value="Oligo-1,6-glucosidase, Domain 2"/>
    <property type="match status" value="1"/>
</dbReference>
<evidence type="ECO:0000256" key="1">
    <source>
        <dbReference type="ARBA" id="ARBA00008061"/>
    </source>
</evidence>
<dbReference type="Gene3D" id="2.60.40.1180">
    <property type="entry name" value="Golgi alpha-mannosidase II"/>
    <property type="match status" value="1"/>
</dbReference>
<reference evidence="5 6" key="1">
    <citation type="journal article" date="2010" name="BMC Genomics">
        <title>Metabolic flexibility revealed in the genome of the cyst-forming alpha-1 proteobacterium Rhodospirillum centenum.</title>
        <authorList>
            <person name="Lu Y.K."/>
            <person name="Marden J."/>
            <person name="Han M."/>
            <person name="Swingley W.D."/>
            <person name="Mastrian S.D."/>
            <person name="Chowdhury S.R."/>
            <person name="Hao J."/>
            <person name="Helmy T."/>
            <person name="Kim S."/>
            <person name="Kurdoglu A.A."/>
            <person name="Matthies H.J."/>
            <person name="Rollo D."/>
            <person name="Stothard P."/>
            <person name="Blankenship R.E."/>
            <person name="Bauer C.E."/>
            <person name="Touchman J.W."/>
        </authorList>
    </citation>
    <scope>NUCLEOTIDE SEQUENCE [LARGE SCALE GENOMIC DNA]</scope>
    <source>
        <strain evidence="6">ATCC 51521 / SW</strain>
    </source>
</reference>
<keyword evidence="2 5" id="KW-0378">Hydrolase</keyword>
<dbReference type="SUPFAM" id="SSF51445">
    <property type="entry name" value="(Trans)glycosidases"/>
    <property type="match status" value="1"/>
</dbReference>
<dbReference type="Gene3D" id="3.20.20.80">
    <property type="entry name" value="Glycosidases"/>
    <property type="match status" value="1"/>
</dbReference>
<dbReference type="Pfam" id="PF00128">
    <property type="entry name" value="Alpha-amylase"/>
    <property type="match status" value="1"/>
</dbReference>
<evidence type="ECO:0000313" key="6">
    <source>
        <dbReference type="Proteomes" id="UP000001591"/>
    </source>
</evidence>
<gene>
    <name evidence="5" type="primary">aglA</name>
    <name evidence="5" type="ordered locus">RC1_3326</name>
</gene>
<dbReference type="PANTHER" id="PTHR10357:SF179">
    <property type="entry name" value="NEUTRAL AND BASIC AMINO ACID TRANSPORT PROTEIN RBAT"/>
    <property type="match status" value="1"/>
</dbReference>
<protein>
    <submittedName>
        <fullName evidence="5">Alpha-glucosidase</fullName>
        <ecNumber evidence="5">3.2.1.20</ecNumber>
    </submittedName>
</protein>
<dbReference type="KEGG" id="rce:RC1_3326"/>
<sequence>MAGGSNGSSSDDSSSGGGRHWLDGAALYQIYPLSFRDGNGDGRGDLTGVLDGLDHVAALGVDGLWLSPFYASPLADFGYDVSDHCAVDPRMGDLALFDRVVEKAHRLGLKVLLDLVLGHTSVRHPWFEQSRRSRSADTADWYVWADPAPDGTAPNNWLSVFGGPAWTWEPRRRQFYLHHFLPQQPTLNYRSPACLDAMMEVARFWLARGIDGFRVDAVDFLMRDPALRPNPPADPAPRAFPAKLFGMQVHAHDMMHADIRPVLERLRRTVDGFPGRVLLGELSSQRGAAGRIALHTRPGGLHTAYTLDLPKQPFTPAVFRHALMAADDHGNTCWSFSNHDVARAASRWRPDGADPARFEALLAVLLACLPGTVCVYQGDELGLPQAELAFEDLRDPFGINHWPEFAGRDGSRTPLPWTAAAPNGGFCPDGAAPWLPLPAEHLERAVAVQERRPGSTLAIWRAALALRRDSPALRTGRPSLVDEDGPVLAFARDGGGEHLLCVFNFGTAEAAYELPDAPPVPLPVPRPPDAPEPRLDGTTLRLPPLGVFLGRC</sequence>
<dbReference type="InterPro" id="IPR017853">
    <property type="entry name" value="GH"/>
</dbReference>
<feature type="domain" description="Glycosyl hydrolase family 13 catalytic" evidence="4">
    <location>
        <begin position="29"/>
        <end position="412"/>
    </location>
</feature>
<dbReference type="GO" id="GO:0009313">
    <property type="term" value="P:oligosaccharide catabolic process"/>
    <property type="evidence" value="ECO:0007669"/>
    <property type="project" value="TreeGrafter"/>
</dbReference>
<dbReference type="CAZy" id="GH13">
    <property type="family name" value="Glycoside Hydrolase Family 13"/>
</dbReference>